<gene>
    <name evidence="1" type="ORF">I4F81_008782</name>
</gene>
<protein>
    <submittedName>
        <fullName evidence="1">Uncharacterized protein</fullName>
    </submittedName>
</protein>
<sequence>MLLGEDARLHQPVNVRNHKIVDCSVRHIALVTDFVRVVLGVVAGLRSARMVVGEGIHDVFLLELPKVESVLLRDAKAHSGLRLVDGTDPRRAEVHDEENVASMREDVEEGDGVSSIDEECDPLVPDLLA</sequence>
<organism evidence="1 2">
    <name type="scientific">Pyropia yezoensis</name>
    <name type="common">Susabi-nori</name>
    <name type="synonym">Porphyra yezoensis</name>
    <dbReference type="NCBI Taxonomy" id="2788"/>
    <lineage>
        <taxon>Eukaryota</taxon>
        <taxon>Rhodophyta</taxon>
        <taxon>Bangiophyceae</taxon>
        <taxon>Bangiales</taxon>
        <taxon>Bangiaceae</taxon>
        <taxon>Pyropia</taxon>
    </lineage>
</organism>
<comment type="caution">
    <text evidence="1">The sequence shown here is derived from an EMBL/GenBank/DDBJ whole genome shotgun (WGS) entry which is preliminary data.</text>
</comment>
<keyword evidence="2" id="KW-1185">Reference proteome</keyword>
<dbReference type="EMBL" id="CM020619">
    <property type="protein sequence ID" value="KAK1866262.1"/>
    <property type="molecule type" value="Genomic_DNA"/>
</dbReference>
<dbReference type="Proteomes" id="UP000798662">
    <property type="component" value="Chromosome 2"/>
</dbReference>
<accession>A0ACC3C8X7</accession>
<evidence type="ECO:0000313" key="1">
    <source>
        <dbReference type="EMBL" id="KAK1866262.1"/>
    </source>
</evidence>
<name>A0ACC3C8X7_PYRYE</name>
<proteinExistence type="predicted"/>
<reference evidence="1" key="1">
    <citation type="submission" date="2019-11" db="EMBL/GenBank/DDBJ databases">
        <title>Nori genome reveals adaptations in red seaweeds to the harsh intertidal environment.</title>
        <authorList>
            <person name="Wang D."/>
            <person name="Mao Y."/>
        </authorList>
    </citation>
    <scope>NUCLEOTIDE SEQUENCE</scope>
    <source>
        <tissue evidence="1">Gametophyte</tissue>
    </source>
</reference>
<evidence type="ECO:0000313" key="2">
    <source>
        <dbReference type="Proteomes" id="UP000798662"/>
    </source>
</evidence>